<dbReference type="GO" id="GO:0016787">
    <property type="term" value="F:hydrolase activity"/>
    <property type="evidence" value="ECO:0007669"/>
    <property type="project" value="InterPro"/>
</dbReference>
<protein>
    <submittedName>
        <fullName evidence="2">Metallophosphoesterase domain protein</fullName>
    </submittedName>
</protein>
<dbReference type="InterPro" id="IPR051693">
    <property type="entry name" value="UPF0046_metallophosphoest"/>
</dbReference>
<dbReference type="AlphaFoldDB" id="A0A168AA56"/>
<dbReference type="EMBL" id="AZGY01000012">
    <property type="protein sequence ID" value="KZZ93674.1"/>
    <property type="molecule type" value="Genomic_DNA"/>
</dbReference>
<dbReference type="Gene3D" id="3.60.21.10">
    <property type="match status" value="1"/>
</dbReference>
<evidence type="ECO:0000313" key="2">
    <source>
        <dbReference type="EMBL" id="KZZ93674.1"/>
    </source>
</evidence>
<proteinExistence type="predicted"/>
<sequence>MAPPTEQYTDLIKTRFLILSDTHGKNFESGRFPQDLIDVAVHCGDLTDGSRLEEFRAAITLLKQINAPLKLVVAGNHDFALDDAAFDRIKAEAIRAYQGTFEDSMEAEFGHNGAAKELLLDARRDGIVYLDEGLHTFTLDNGADLKIYSSPYTPSNGWTSGFQYDDAHKFIIPRGTDLVVTHGPPLGILDRHKDSSEDPPKAKRIGCPQLFQAVAKAQPRLHCFGHVHGDWGARLVTWRSQLSEAPSHFTDIDNNNGRSPTLDSLQRLQGLRLQQCREQNHVHISLCQQDEHPIEPGKTLFVNASVMGQSDSLDQLPWLVEIGLERQK</sequence>
<dbReference type="InterPro" id="IPR004843">
    <property type="entry name" value="Calcineurin-like_PHP"/>
</dbReference>
<dbReference type="Proteomes" id="UP000078544">
    <property type="component" value="Unassembled WGS sequence"/>
</dbReference>
<evidence type="ECO:0000259" key="1">
    <source>
        <dbReference type="Pfam" id="PF00149"/>
    </source>
</evidence>
<dbReference type="InterPro" id="IPR029052">
    <property type="entry name" value="Metallo-depent_PP-like"/>
</dbReference>
<dbReference type="Pfam" id="PF00149">
    <property type="entry name" value="Metallophos"/>
    <property type="match status" value="1"/>
</dbReference>
<dbReference type="OrthoDB" id="630188at2759"/>
<name>A0A168AA56_9HYPO</name>
<accession>A0A168AA56</accession>
<evidence type="ECO:0000313" key="3">
    <source>
        <dbReference type="Proteomes" id="UP000078544"/>
    </source>
</evidence>
<organism evidence="2 3">
    <name type="scientific">Moelleriella libera RCEF 2490</name>
    <dbReference type="NCBI Taxonomy" id="1081109"/>
    <lineage>
        <taxon>Eukaryota</taxon>
        <taxon>Fungi</taxon>
        <taxon>Dikarya</taxon>
        <taxon>Ascomycota</taxon>
        <taxon>Pezizomycotina</taxon>
        <taxon>Sordariomycetes</taxon>
        <taxon>Hypocreomycetidae</taxon>
        <taxon>Hypocreales</taxon>
        <taxon>Clavicipitaceae</taxon>
        <taxon>Moelleriella</taxon>
    </lineage>
</organism>
<dbReference type="CDD" id="cd07379">
    <property type="entry name" value="MPP_239FB"/>
    <property type="match status" value="1"/>
</dbReference>
<gene>
    <name evidence="2" type="ORF">AAL_05390</name>
</gene>
<keyword evidence="3" id="KW-1185">Reference proteome</keyword>
<reference evidence="2 3" key="1">
    <citation type="journal article" date="2016" name="Genome Biol. Evol.">
        <title>Divergent and convergent evolution of fungal pathogenicity.</title>
        <authorList>
            <person name="Shang Y."/>
            <person name="Xiao G."/>
            <person name="Zheng P."/>
            <person name="Cen K."/>
            <person name="Zhan S."/>
            <person name="Wang C."/>
        </authorList>
    </citation>
    <scope>NUCLEOTIDE SEQUENCE [LARGE SCALE GENOMIC DNA]</scope>
    <source>
        <strain evidence="2 3">RCEF 2490</strain>
    </source>
</reference>
<dbReference type="PANTHER" id="PTHR12905:SF0">
    <property type="entry name" value="CALCINEURIN-LIKE PHOSPHOESTERASE DOMAIN-CONTAINING PROTEIN"/>
    <property type="match status" value="1"/>
</dbReference>
<dbReference type="PANTHER" id="PTHR12905">
    <property type="entry name" value="METALLOPHOSPHOESTERASE"/>
    <property type="match status" value="1"/>
</dbReference>
<comment type="caution">
    <text evidence="2">The sequence shown here is derived from an EMBL/GenBank/DDBJ whole genome shotgun (WGS) entry which is preliminary data.</text>
</comment>
<dbReference type="SUPFAM" id="SSF56300">
    <property type="entry name" value="Metallo-dependent phosphatases"/>
    <property type="match status" value="1"/>
</dbReference>
<feature type="domain" description="Calcineurin-like phosphoesterase" evidence="1">
    <location>
        <begin position="15"/>
        <end position="229"/>
    </location>
</feature>